<dbReference type="SUPFAM" id="SSF57667">
    <property type="entry name" value="beta-beta-alpha zinc fingers"/>
    <property type="match status" value="1"/>
</dbReference>
<dbReference type="GO" id="GO:0008270">
    <property type="term" value="F:zinc ion binding"/>
    <property type="evidence" value="ECO:0007669"/>
    <property type="project" value="UniProtKB-KW"/>
</dbReference>
<keyword evidence="1" id="KW-0863">Zinc-finger</keyword>
<dbReference type="Gene3D" id="3.30.160.60">
    <property type="entry name" value="Classic Zinc Finger"/>
    <property type="match status" value="1"/>
</dbReference>
<feature type="non-terminal residue" evidence="4">
    <location>
        <position position="410"/>
    </location>
</feature>
<dbReference type="AlphaFoldDB" id="A0A3S5AI13"/>
<evidence type="ECO:0000256" key="1">
    <source>
        <dbReference type="PROSITE-ProRule" id="PRU00042"/>
    </source>
</evidence>
<dbReference type="InterPro" id="IPR013087">
    <property type="entry name" value="Znf_C2H2_type"/>
</dbReference>
<keyword evidence="1" id="KW-0479">Metal-binding</keyword>
<sequence>MSLLIKEPSSSFLVSSLSCPLNPAPQVCHKSYTQFSNLCRHKRLHKRCSQPLDCSACGHAFGTNYSLLRHQSLGLCLGHAVSTQHLPQPDPAHSSCFRSSSPAHYVAALPTSHEAGPVSLGLSRPNWAQESANPSQDCGIPLAEDPRLLPSQLLPSVKPETPSFGPARLNSAYHHGSVESSNLLIQTHDLRATKSAGALRTASLSNGRLHGQASTISSALRYAQHEGKIRTRLVRSLSWPYCSDAGASRSRGSWAISTCPITVRQTRSHSWPTRSVKENWATQAPGPSLNRESAKPVLAALDCQNPRRVHPQLYCSEADRLVSSCTVTSERTSCMRAQVSRDPKEPRLSRQTVDRRPTIALGSLLPSGAYDEDCELPEVLRENKHRQLQPSSWPLDVGLSEAKTNGFQGG</sequence>
<evidence type="ECO:0000256" key="2">
    <source>
        <dbReference type="SAM" id="MobiDB-lite"/>
    </source>
</evidence>
<reference evidence="4" key="1">
    <citation type="submission" date="2018-11" db="EMBL/GenBank/DDBJ databases">
        <authorList>
            <consortium name="Pathogen Informatics"/>
        </authorList>
    </citation>
    <scope>NUCLEOTIDE SEQUENCE</scope>
</reference>
<evidence type="ECO:0000313" key="5">
    <source>
        <dbReference type="Proteomes" id="UP000784294"/>
    </source>
</evidence>
<proteinExistence type="predicted"/>
<name>A0A3S5AI13_9PLAT</name>
<dbReference type="Proteomes" id="UP000784294">
    <property type="component" value="Unassembled WGS sequence"/>
</dbReference>
<dbReference type="Pfam" id="PF00096">
    <property type="entry name" value="zf-C2H2"/>
    <property type="match status" value="1"/>
</dbReference>
<dbReference type="EMBL" id="CAAALY010105907">
    <property type="protein sequence ID" value="VEL29756.1"/>
    <property type="molecule type" value="Genomic_DNA"/>
</dbReference>
<keyword evidence="5" id="KW-1185">Reference proteome</keyword>
<dbReference type="InterPro" id="IPR036236">
    <property type="entry name" value="Znf_C2H2_sf"/>
</dbReference>
<keyword evidence="1" id="KW-0862">Zinc</keyword>
<evidence type="ECO:0000259" key="3">
    <source>
        <dbReference type="PROSITE" id="PS50157"/>
    </source>
</evidence>
<evidence type="ECO:0000313" key="4">
    <source>
        <dbReference type="EMBL" id="VEL29756.1"/>
    </source>
</evidence>
<protein>
    <recommendedName>
        <fullName evidence="3">C2H2-type domain-containing protein</fullName>
    </recommendedName>
</protein>
<dbReference type="PROSITE" id="PS51257">
    <property type="entry name" value="PROKAR_LIPOPROTEIN"/>
    <property type="match status" value="1"/>
</dbReference>
<accession>A0A3S5AI13</accession>
<organism evidence="4 5">
    <name type="scientific">Protopolystoma xenopodis</name>
    <dbReference type="NCBI Taxonomy" id="117903"/>
    <lineage>
        <taxon>Eukaryota</taxon>
        <taxon>Metazoa</taxon>
        <taxon>Spiralia</taxon>
        <taxon>Lophotrochozoa</taxon>
        <taxon>Platyhelminthes</taxon>
        <taxon>Monogenea</taxon>
        <taxon>Polyopisthocotylea</taxon>
        <taxon>Polystomatidea</taxon>
        <taxon>Polystomatidae</taxon>
        <taxon>Protopolystoma</taxon>
    </lineage>
</organism>
<gene>
    <name evidence="4" type="ORF">PXEA_LOCUS23196</name>
</gene>
<feature type="domain" description="C2H2-type" evidence="3">
    <location>
        <begin position="17"/>
        <end position="45"/>
    </location>
</feature>
<dbReference type="PROSITE" id="PS50157">
    <property type="entry name" value="ZINC_FINGER_C2H2_2"/>
    <property type="match status" value="1"/>
</dbReference>
<dbReference type="OrthoDB" id="10004641at2759"/>
<comment type="caution">
    <text evidence="4">The sequence shown here is derived from an EMBL/GenBank/DDBJ whole genome shotgun (WGS) entry which is preliminary data.</text>
</comment>
<feature type="region of interest" description="Disordered" evidence="2">
    <location>
        <begin position="391"/>
        <end position="410"/>
    </location>
</feature>